<dbReference type="OrthoDB" id="60138at2759"/>
<dbReference type="PANTHER" id="PTHR43157:SF31">
    <property type="entry name" value="PHOSPHATIDYLINOSITOL-GLYCAN BIOSYNTHESIS CLASS F PROTEIN"/>
    <property type="match status" value="1"/>
</dbReference>
<proteinExistence type="inferred from homology"/>
<organism evidence="4 5">
    <name type="scientific">Phytophthora nicotianae P1976</name>
    <dbReference type="NCBI Taxonomy" id="1317066"/>
    <lineage>
        <taxon>Eukaryota</taxon>
        <taxon>Sar</taxon>
        <taxon>Stramenopiles</taxon>
        <taxon>Oomycota</taxon>
        <taxon>Peronosporomycetes</taxon>
        <taxon>Peronosporales</taxon>
        <taxon>Peronosporaceae</taxon>
        <taxon>Phytophthora</taxon>
    </lineage>
</organism>
<comment type="caution">
    <text evidence="4">The sequence shown here is derived from an EMBL/GenBank/DDBJ whole genome shotgun (WGS) entry which is preliminary data.</text>
</comment>
<dbReference type="CDD" id="cd05327">
    <property type="entry name" value="retinol-DH_like_SDR_c_like"/>
    <property type="match status" value="1"/>
</dbReference>
<evidence type="ECO:0000256" key="1">
    <source>
        <dbReference type="ARBA" id="ARBA00023002"/>
    </source>
</evidence>
<dbReference type="InterPro" id="IPR057326">
    <property type="entry name" value="KR_dom"/>
</dbReference>
<dbReference type="Proteomes" id="UP000028582">
    <property type="component" value="Unassembled WGS sequence"/>
</dbReference>
<dbReference type="PRINTS" id="PR00080">
    <property type="entry name" value="SDRFAMILY"/>
</dbReference>
<dbReference type="AlphaFoldDB" id="A0A081A9N9"/>
<reference evidence="4 5" key="1">
    <citation type="submission" date="2013-11" db="EMBL/GenBank/DDBJ databases">
        <title>The Genome Sequence of Phytophthora parasitica P1976.</title>
        <authorList>
            <consortium name="The Broad Institute Genomics Platform"/>
            <person name="Russ C."/>
            <person name="Tyler B."/>
            <person name="Panabieres F."/>
            <person name="Shan W."/>
            <person name="Tripathy S."/>
            <person name="Grunwald N."/>
            <person name="Machado M."/>
            <person name="Johnson C.S."/>
            <person name="Walker B."/>
            <person name="Young S."/>
            <person name="Zeng Q."/>
            <person name="Gargeya S."/>
            <person name="Fitzgerald M."/>
            <person name="Haas B."/>
            <person name="Abouelleil A."/>
            <person name="Allen A.W."/>
            <person name="Alvarado L."/>
            <person name="Arachchi H.M."/>
            <person name="Berlin A.M."/>
            <person name="Chapman S.B."/>
            <person name="Gainer-Dewar J."/>
            <person name="Goldberg J."/>
            <person name="Griggs A."/>
            <person name="Gujja S."/>
            <person name="Hansen M."/>
            <person name="Howarth C."/>
            <person name="Imamovic A."/>
            <person name="Ireland A."/>
            <person name="Larimer J."/>
            <person name="McCowan C."/>
            <person name="Murphy C."/>
            <person name="Pearson M."/>
            <person name="Poon T.W."/>
            <person name="Priest M."/>
            <person name="Roberts A."/>
            <person name="Saif S."/>
            <person name="Shea T."/>
            <person name="Sisk P."/>
            <person name="Sykes S."/>
            <person name="Wortman J."/>
            <person name="Nusbaum C."/>
            <person name="Birren B."/>
        </authorList>
    </citation>
    <scope>NUCLEOTIDE SEQUENCE [LARGE SCALE GENOMIC DNA]</scope>
    <source>
        <strain evidence="4 5">P1976</strain>
    </source>
</reference>
<dbReference type="SMART" id="SM00822">
    <property type="entry name" value="PKS_KR"/>
    <property type="match status" value="1"/>
</dbReference>
<dbReference type="PANTHER" id="PTHR43157">
    <property type="entry name" value="PHOSPHATIDYLINOSITOL-GLYCAN BIOSYNTHESIS CLASS F PROTEIN-RELATED"/>
    <property type="match status" value="1"/>
</dbReference>
<name>A0A081A9N9_PHYNI</name>
<dbReference type="NCBIfam" id="NF004846">
    <property type="entry name" value="PRK06197.1"/>
    <property type="match status" value="1"/>
</dbReference>
<evidence type="ECO:0000313" key="4">
    <source>
        <dbReference type="EMBL" id="ETO75600.1"/>
    </source>
</evidence>
<dbReference type="GO" id="GO:0016491">
    <property type="term" value="F:oxidoreductase activity"/>
    <property type="evidence" value="ECO:0007669"/>
    <property type="project" value="UniProtKB-KW"/>
</dbReference>
<dbReference type="InterPro" id="IPR002347">
    <property type="entry name" value="SDR_fam"/>
</dbReference>
<dbReference type="PRINTS" id="PR00081">
    <property type="entry name" value="GDHRDH"/>
</dbReference>
<sequence>MALSGSELVQRDLFIDASLYPQRAIMGNRGISAVNDARPQVPDNWDASQIPSQKGKTVVITGANSGIGYEAALELMRKGAHVVLACRNEGRAKEAEKKLREALASTHDAVSVEFMMLDVSDLESVNKFADEFKARHNRLDLLINNAGVMAVPYAKTVDGYERQFATNHLGHFALTAQLFPLLKQSTPSRVVNVSSLAHLTASLEHFTSGSQIMRANDKGYSPSEVYGETKLSNLLFTFELTRRLKAQNVSGVTSVACHPGFTATNLMAPPASEGGWFSRLFWRIGGILPVLQDAHTGALPTLYAATGADVESGDYYGPGNYFEIWGPPKRVHAKKSAHDKNAAQNLWDESERLSKFKFDVQA</sequence>
<comment type="similarity">
    <text evidence="2">Belongs to the short-chain dehydrogenases/reductases (SDR) family.</text>
</comment>
<evidence type="ECO:0000259" key="3">
    <source>
        <dbReference type="SMART" id="SM00822"/>
    </source>
</evidence>
<accession>A0A081A9N9</accession>
<dbReference type="InterPro" id="IPR036291">
    <property type="entry name" value="NAD(P)-bd_dom_sf"/>
</dbReference>
<dbReference type="SUPFAM" id="SSF51735">
    <property type="entry name" value="NAD(P)-binding Rossmann-fold domains"/>
    <property type="match status" value="1"/>
</dbReference>
<protein>
    <recommendedName>
        <fullName evidence="3">Ketoreductase domain-containing protein</fullName>
    </recommendedName>
</protein>
<dbReference type="Gene3D" id="3.40.50.720">
    <property type="entry name" value="NAD(P)-binding Rossmann-like Domain"/>
    <property type="match status" value="1"/>
</dbReference>
<feature type="domain" description="Ketoreductase" evidence="3">
    <location>
        <begin position="56"/>
        <end position="205"/>
    </location>
</feature>
<keyword evidence="1" id="KW-0560">Oxidoreductase</keyword>
<evidence type="ECO:0000256" key="2">
    <source>
        <dbReference type="RuleBase" id="RU000363"/>
    </source>
</evidence>
<dbReference type="Pfam" id="PF00106">
    <property type="entry name" value="adh_short"/>
    <property type="match status" value="1"/>
</dbReference>
<evidence type="ECO:0000313" key="5">
    <source>
        <dbReference type="Proteomes" id="UP000028582"/>
    </source>
</evidence>
<dbReference type="EMBL" id="ANJA01001645">
    <property type="protein sequence ID" value="ETO75600.1"/>
    <property type="molecule type" value="Genomic_DNA"/>
</dbReference>
<gene>
    <name evidence="4" type="ORF">F444_08847</name>
</gene>